<dbReference type="GO" id="GO:0016020">
    <property type="term" value="C:membrane"/>
    <property type="evidence" value="ECO:0007669"/>
    <property type="project" value="UniProtKB-SubCell"/>
</dbReference>
<feature type="transmembrane region" description="Helical" evidence="6">
    <location>
        <begin position="6"/>
        <end position="25"/>
    </location>
</feature>
<evidence type="ECO:0000256" key="2">
    <source>
        <dbReference type="ARBA" id="ARBA00022448"/>
    </source>
</evidence>
<evidence type="ECO:0000256" key="5">
    <source>
        <dbReference type="ARBA" id="ARBA00023136"/>
    </source>
</evidence>
<evidence type="ECO:0000313" key="9">
    <source>
        <dbReference type="Proteomes" id="UP000574067"/>
    </source>
</evidence>
<keyword evidence="2" id="KW-0813">Transport</keyword>
<comment type="subcellular location">
    <subcellularLocation>
        <location evidence="1">Membrane</location>
        <topology evidence="1">Multi-pass membrane protein</topology>
    </subcellularLocation>
</comment>
<keyword evidence="4 6" id="KW-1133">Transmembrane helix</keyword>
<keyword evidence="3 6" id="KW-0812">Transmembrane</keyword>
<feature type="transmembrane region" description="Helical" evidence="6">
    <location>
        <begin position="110"/>
        <end position="132"/>
    </location>
</feature>
<sequence length="306" mass="32005">MAESRAAIYGAIAANVAIATTKFIVAGITGSSAMLSEGIHSAVDTGNGVLLLVGTKLSERPPSAEHPFGHGKELYFWSLIVAVLIFGIGGGVSFYEGIVHIRHPEPMTEVGWNLIVLGAAVLFEGISFLIALRQFRRENTGRPFWQALRTSKDPTTYTVMAEDAAALLGLVVAFAGIGASQVLHEPVWDGAASLVIGLILAGVAVLLVREARGLLIGEGIRASTARDIRALALAQPGVRTAGRPLSMYIGRDEALLTLELGFAPGLPVEAVAASIEALAREVRARYPTLKRISIQPAVAAGPDGGA</sequence>
<dbReference type="EMBL" id="JABBFW010000043">
    <property type="protein sequence ID" value="NML18879.1"/>
    <property type="molecule type" value="Genomic_DNA"/>
</dbReference>
<dbReference type="Gene3D" id="1.20.1510.10">
    <property type="entry name" value="Cation efflux protein transmembrane domain"/>
    <property type="match status" value="1"/>
</dbReference>
<dbReference type="InterPro" id="IPR058533">
    <property type="entry name" value="Cation_efflux_TM"/>
</dbReference>
<feature type="domain" description="Cation efflux protein transmembrane" evidence="7">
    <location>
        <begin position="11"/>
        <end position="215"/>
    </location>
</feature>
<evidence type="ECO:0000256" key="4">
    <source>
        <dbReference type="ARBA" id="ARBA00022989"/>
    </source>
</evidence>
<dbReference type="InterPro" id="IPR002524">
    <property type="entry name" value="Cation_efflux"/>
</dbReference>
<evidence type="ECO:0000259" key="7">
    <source>
        <dbReference type="Pfam" id="PF01545"/>
    </source>
</evidence>
<dbReference type="PANTHER" id="PTHR13414">
    <property type="entry name" value="HUEL-CATION TRANSPORTER"/>
    <property type="match status" value="1"/>
</dbReference>
<feature type="transmembrane region" description="Helical" evidence="6">
    <location>
        <begin position="164"/>
        <end position="184"/>
    </location>
</feature>
<dbReference type="Proteomes" id="UP000574067">
    <property type="component" value="Unassembled WGS sequence"/>
</dbReference>
<organism evidence="8 9">
    <name type="scientific">Azohydromonas caseinilytica</name>
    <dbReference type="NCBI Taxonomy" id="2728836"/>
    <lineage>
        <taxon>Bacteria</taxon>
        <taxon>Pseudomonadati</taxon>
        <taxon>Pseudomonadota</taxon>
        <taxon>Betaproteobacteria</taxon>
        <taxon>Burkholderiales</taxon>
        <taxon>Sphaerotilaceae</taxon>
        <taxon>Azohydromonas</taxon>
    </lineage>
</organism>
<dbReference type="Pfam" id="PF01545">
    <property type="entry name" value="Cation_efflux"/>
    <property type="match status" value="1"/>
</dbReference>
<dbReference type="PANTHER" id="PTHR13414:SF9">
    <property type="entry name" value="PROTON-COUPLED ZINC ANTIPORTER SLC30A9, MITOCHONDRIAL"/>
    <property type="match status" value="1"/>
</dbReference>
<dbReference type="GO" id="GO:0008324">
    <property type="term" value="F:monoatomic cation transmembrane transporter activity"/>
    <property type="evidence" value="ECO:0007669"/>
    <property type="project" value="InterPro"/>
</dbReference>
<dbReference type="NCBIfam" id="TIGR01297">
    <property type="entry name" value="CDF"/>
    <property type="match status" value="1"/>
</dbReference>
<evidence type="ECO:0000256" key="6">
    <source>
        <dbReference type="SAM" id="Phobius"/>
    </source>
</evidence>
<evidence type="ECO:0000256" key="3">
    <source>
        <dbReference type="ARBA" id="ARBA00022692"/>
    </source>
</evidence>
<comment type="caution">
    <text evidence="8">The sequence shown here is derived from an EMBL/GenBank/DDBJ whole genome shotgun (WGS) entry which is preliminary data.</text>
</comment>
<evidence type="ECO:0000256" key="1">
    <source>
        <dbReference type="ARBA" id="ARBA00004141"/>
    </source>
</evidence>
<dbReference type="AlphaFoldDB" id="A0A848FKL8"/>
<name>A0A848FKL8_9BURK</name>
<dbReference type="SUPFAM" id="SSF161111">
    <property type="entry name" value="Cation efflux protein transmembrane domain-like"/>
    <property type="match status" value="1"/>
</dbReference>
<reference evidence="8 9" key="1">
    <citation type="submission" date="2020-04" db="EMBL/GenBank/DDBJ databases">
        <title>Azohydromonas sp. isolated from soil.</title>
        <authorList>
            <person name="Dahal R.H."/>
        </authorList>
    </citation>
    <scope>NUCLEOTIDE SEQUENCE [LARGE SCALE GENOMIC DNA]</scope>
    <source>
        <strain evidence="8 9">G-1-1-14</strain>
    </source>
</reference>
<dbReference type="RefSeq" id="WP_169163780.1">
    <property type="nucleotide sequence ID" value="NZ_JABBFW010000043.1"/>
</dbReference>
<accession>A0A848FKL8</accession>
<proteinExistence type="predicted"/>
<protein>
    <submittedName>
        <fullName evidence="8">Cation transporter</fullName>
    </submittedName>
</protein>
<evidence type="ECO:0000313" key="8">
    <source>
        <dbReference type="EMBL" id="NML18879.1"/>
    </source>
</evidence>
<dbReference type="InterPro" id="IPR040177">
    <property type="entry name" value="SLC30A9"/>
</dbReference>
<dbReference type="GO" id="GO:0006829">
    <property type="term" value="P:zinc ion transport"/>
    <property type="evidence" value="ECO:0007669"/>
    <property type="project" value="InterPro"/>
</dbReference>
<feature type="transmembrane region" description="Helical" evidence="6">
    <location>
        <begin position="74"/>
        <end position="95"/>
    </location>
</feature>
<keyword evidence="5 6" id="KW-0472">Membrane</keyword>
<gene>
    <name evidence="8" type="ORF">HHL10_28305</name>
</gene>
<dbReference type="InterPro" id="IPR027469">
    <property type="entry name" value="Cation_efflux_TMD_sf"/>
</dbReference>
<keyword evidence="9" id="KW-1185">Reference proteome</keyword>
<feature type="transmembrane region" description="Helical" evidence="6">
    <location>
        <begin position="190"/>
        <end position="208"/>
    </location>
</feature>